<proteinExistence type="predicted"/>
<dbReference type="AlphaFoldDB" id="A0A4R6J6X1"/>
<accession>A0A4R6J6X1</accession>
<reference evidence="1 2" key="1">
    <citation type="submission" date="2019-03" db="EMBL/GenBank/DDBJ databases">
        <title>Genomic Encyclopedia of Type Strains, Phase III (KMG-III): the genomes of soil and plant-associated and newly described type strains.</title>
        <authorList>
            <person name="Whitman W."/>
        </authorList>
    </citation>
    <scope>NUCLEOTIDE SEQUENCE [LARGE SCALE GENOMIC DNA]</scope>
    <source>
        <strain evidence="1 2">VKM Ac-2527</strain>
    </source>
</reference>
<keyword evidence="2" id="KW-1185">Reference proteome</keyword>
<comment type="caution">
    <text evidence="1">The sequence shown here is derived from an EMBL/GenBank/DDBJ whole genome shotgun (WGS) entry which is preliminary data.</text>
</comment>
<name>A0A4R6J6X1_9ACTN</name>
<gene>
    <name evidence="1" type="ORF">EV643_14120</name>
</gene>
<dbReference type="EMBL" id="SNWQ01000041">
    <property type="protein sequence ID" value="TDO30045.1"/>
    <property type="molecule type" value="Genomic_DNA"/>
</dbReference>
<dbReference type="Pfam" id="PF19827">
    <property type="entry name" value="DUF6308"/>
    <property type="match status" value="1"/>
</dbReference>
<evidence type="ECO:0000313" key="2">
    <source>
        <dbReference type="Proteomes" id="UP000295388"/>
    </source>
</evidence>
<organism evidence="1 2">
    <name type="scientific">Kribbella caucasensis</name>
    <dbReference type="NCBI Taxonomy" id="2512215"/>
    <lineage>
        <taxon>Bacteria</taxon>
        <taxon>Bacillati</taxon>
        <taxon>Actinomycetota</taxon>
        <taxon>Actinomycetes</taxon>
        <taxon>Propionibacteriales</taxon>
        <taxon>Kribbellaceae</taxon>
        <taxon>Kribbella</taxon>
    </lineage>
</organism>
<sequence>MEDGLGRLSLTFTHVAPRSAMQYEVAVPLDVTAQQVAQLLVNAFERAHPEAHGKTRSPHAVPEEYDMIRVGGALVKREQAIDWAREYLTGPAAWAYPAYDAYQARSGPYVIEDADLLAPVLLNVNRLTLKAYYGLQDQRDRLQDLLATIPHDAELISAEDDDLEAIRMLFGVLDDPGIPNVRGTILAKILHRKRPGFIPLYDEYVRRCYQDGERAPVPPRGRPWGEFFVALAMAMRDDLIDQYDTWSEIADLAIDPPISLLRALDIVAWRAGGGSSTVEEPDASAT</sequence>
<dbReference type="Proteomes" id="UP000295388">
    <property type="component" value="Unassembled WGS sequence"/>
</dbReference>
<evidence type="ECO:0000313" key="1">
    <source>
        <dbReference type="EMBL" id="TDO30045.1"/>
    </source>
</evidence>
<dbReference type="InterPro" id="IPR046275">
    <property type="entry name" value="DUF6308"/>
</dbReference>
<protein>
    <submittedName>
        <fullName evidence="1">Uncharacterized protein</fullName>
    </submittedName>
</protein>